<evidence type="ECO:0000313" key="5">
    <source>
        <dbReference type="Proteomes" id="UP000632063"/>
    </source>
</evidence>
<dbReference type="InterPro" id="IPR016035">
    <property type="entry name" value="Acyl_Trfase/lysoPLipase"/>
</dbReference>
<dbReference type="RefSeq" id="WP_192145766.1">
    <property type="nucleotide sequence ID" value="NZ_JACYXI010000001.1"/>
</dbReference>
<accession>A0ABR9CHJ6</accession>
<dbReference type="PROSITE" id="PS51635">
    <property type="entry name" value="PNPLA"/>
    <property type="match status" value="1"/>
</dbReference>
<dbReference type="Pfam" id="PF01734">
    <property type="entry name" value="Patatin"/>
    <property type="match status" value="1"/>
</dbReference>
<keyword evidence="1 2" id="KW-0443">Lipid metabolism</keyword>
<dbReference type="EMBL" id="JACYXI010000001">
    <property type="protein sequence ID" value="MBD8890223.1"/>
    <property type="molecule type" value="Genomic_DNA"/>
</dbReference>
<dbReference type="NCBIfam" id="TIGR03607">
    <property type="entry name" value="patatin-like protein"/>
    <property type="match status" value="1"/>
</dbReference>
<reference evidence="5" key="1">
    <citation type="submission" date="2020-09" db="EMBL/GenBank/DDBJ databases">
        <title>The genome sequence of strain Labrenzia suaedae 4C16A.</title>
        <authorList>
            <person name="Liu Y."/>
        </authorList>
    </citation>
    <scope>NUCLEOTIDE SEQUENCE [LARGE SCALE GENOMIC DNA]</scope>
    <source>
        <strain evidence="5">4C16A</strain>
    </source>
</reference>
<dbReference type="SUPFAM" id="SSF52151">
    <property type="entry name" value="FabD/lysophospholipase-like"/>
    <property type="match status" value="1"/>
</dbReference>
<feature type="active site" description="Nucleophile" evidence="2">
    <location>
        <position position="87"/>
    </location>
</feature>
<name>A0ABR9CHJ6_9HYPH</name>
<dbReference type="Pfam" id="PF11856">
    <property type="entry name" value="DUF3376"/>
    <property type="match status" value="1"/>
</dbReference>
<feature type="short sequence motif" description="GXSXG" evidence="2">
    <location>
        <begin position="85"/>
        <end position="89"/>
    </location>
</feature>
<organism evidence="4 5">
    <name type="scientific">Roseibium litorale</name>
    <dbReference type="NCBI Taxonomy" id="2803841"/>
    <lineage>
        <taxon>Bacteria</taxon>
        <taxon>Pseudomonadati</taxon>
        <taxon>Pseudomonadota</taxon>
        <taxon>Alphaproteobacteria</taxon>
        <taxon>Hyphomicrobiales</taxon>
        <taxon>Stappiaceae</taxon>
        <taxon>Roseibium</taxon>
    </lineage>
</organism>
<dbReference type="InterPro" id="IPR002641">
    <property type="entry name" value="PNPLA_dom"/>
</dbReference>
<reference evidence="4 5" key="2">
    <citation type="journal article" date="2021" name="Int. J. Syst. Evol. Microbiol.">
        <title>Roseibium litorale sp. nov., isolated from a tidal flat sediment and proposal for the reclassification of Labrenzia polysiphoniae as Roseibium polysiphoniae comb. nov.</title>
        <authorList>
            <person name="Liu Y."/>
            <person name="Pei T."/>
            <person name="Du J."/>
            <person name="Chao M."/>
            <person name="Deng M.R."/>
            <person name="Zhu H."/>
        </authorList>
    </citation>
    <scope>NUCLEOTIDE SEQUENCE [LARGE SCALE GENOMIC DNA]</scope>
    <source>
        <strain evidence="4 5">4C16A</strain>
    </source>
</reference>
<evidence type="ECO:0000259" key="3">
    <source>
        <dbReference type="PROSITE" id="PS51635"/>
    </source>
</evidence>
<keyword evidence="2" id="KW-0378">Hydrolase</keyword>
<dbReference type="Gene3D" id="3.40.1090.10">
    <property type="entry name" value="Cytosolic phospholipase A2 catalytic domain"/>
    <property type="match status" value="1"/>
</dbReference>
<gene>
    <name evidence="4" type="ORF">IG616_01570</name>
</gene>
<keyword evidence="2" id="KW-0442">Lipid degradation</keyword>
<keyword evidence="5" id="KW-1185">Reference proteome</keyword>
<proteinExistence type="predicted"/>
<evidence type="ECO:0000313" key="4">
    <source>
        <dbReference type="EMBL" id="MBD8890223.1"/>
    </source>
</evidence>
<feature type="domain" description="PNPLA" evidence="3">
    <location>
        <begin position="10"/>
        <end position="336"/>
    </location>
</feature>
<comment type="caution">
    <text evidence="2">Lacks conserved residue(s) required for the propagation of feature annotation.</text>
</comment>
<feature type="active site" description="Proton acceptor" evidence="2">
    <location>
        <position position="323"/>
    </location>
</feature>
<evidence type="ECO:0000256" key="2">
    <source>
        <dbReference type="PROSITE-ProRule" id="PRU01161"/>
    </source>
</evidence>
<comment type="caution">
    <text evidence="4">The sequence shown here is derived from an EMBL/GenBank/DDBJ whole genome shotgun (WGS) entry which is preliminary data.</text>
</comment>
<dbReference type="InterPro" id="IPR019894">
    <property type="entry name" value="Patatin-related_protein"/>
</dbReference>
<dbReference type="Proteomes" id="UP000632063">
    <property type="component" value="Unassembled WGS sequence"/>
</dbReference>
<evidence type="ECO:0000256" key="1">
    <source>
        <dbReference type="ARBA" id="ARBA00023098"/>
    </source>
</evidence>
<sequence>MKEIELRLALVFYGGVSLAIYMHGVSREVLNLVRASACRSERIGRNGVAPVMERAPSPTQLAYETLLDRIGQTLDMRVVVDAIAGASAGGVNGIMLARAIAHDLPLDAHTSLWLKNADVTELARPQNGLKGYLKSGISPVLDRMISTQLKTDIEDAETREKLRTLMQSRWFTPPFSGERYSGWMLDACREMDRHHKPGATLIPRSQALDLFVTLTDYRGQVRRIHIDDPAYVEEWDHRRLLNFRAVHRVPFFLQSDLGPDSVPELVFAARATSSFPGAFPPATVLEMDHVLAGRREDWPHRQDFLSRGLELKEDDLSHRCFVDGSVVMNKPFSPVIEAIRNRPAAREVARRLIYVDPVPAAVRDPEAVQPPLPGFFRTILASLAHIPRNEPVGDDLRDIEERNRRGRWLAQTISAAAPVVDKAVRKIVPNRGRIKPEALTRYRAEANKTAHRQAGYAFLNYEALKLQAVSLRLSNLMVSLARSQGQNLRQDELLSCLAVYMERLTRSLEDGPPEAGDDVVLFLRGLDVDFRVRRLRFAIRKLNSYYQSRLRDEASSADPGKVDHFKSLLYEQIDHLAHRWDAGFYGKSTVELASQLAEVERDGPSPESSAKLQATLDRLKSLMGLPDLDRLQDELFAVKGAELLPNDLWRDLLRSYVGFAFYDLVTLPLLQSNDFSEVSEVLVDRISPKDACRLSGEGFRLKGAALNSFGAFFNRSWREHDYLWGRLNAADRLISVVLSAAGPGKPDAEEEEELRHQIFRAILEEEEPKLKADPDLIRGVKAKLETLFAVSA</sequence>
<dbReference type="InterPro" id="IPR024282">
    <property type="entry name" value="DUF3376"/>
</dbReference>
<protein>
    <submittedName>
        <fullName evidence="4">Patatin-like protein</fullName>
    </submittedName>
</protein>